<name>A0ABS1DAU9_9PROT</name>
<dbReference type="Gene3D" id="3.40.50.10610">
    <property type="entry name" value="ABC-type transport auxiliary lipoprotein component"/>
    <property type="match status" value="1"/>
</dbReference>
<comment type="caution">
    <text evidence="2">The sequence shown here is derived from an EMBL/GenBank/DDBJ whole genome shotgun (WGS) entry which is preliminary data.</text>
</comment>
<gene>
    <name evidence="2" type="ORF">CKO28_04215</name>
</gene>
<keyword evidence="1" id="KW-0732">Signal</keyword>
<evidence type="ECO:0000256" key="1">
    <source>
        <dbReference type="SAM" id="SignalP"/>
    </source>
</evidence>
<sequence>MRFSTAAAALLAGLTLAACSTGVDNTAGTPTTYQDPETRGAVSGIGIESQDIVAMTDQMMRDMLTNPQLTANGGTPPRVIIDGAYFENRSSQRIDKQLVVNRLRVGLARAANGRMVFVGRQYADAVEKERELKRDGVVDSATTGLTEATAGADYRLVGTINSLDARDSSTGTAQRYNQITFEMLDLEYGTIVWSGIYEFSKAAQDDVIYR</sequence>
<dbReference type="Proteomes" id="UP001296873">
    <property type="component" value="Unassembled WGS sequence"/>
</dbReference>
<feature type="chain" id="PRO_5045519652" evidence="1">
    <location>
        <begin position="18"/>
        <end position="210"/>
    </location>
</feature>
<organism evidence="2 3">
    <name type="scientific">Rhodovibrio sodomensis</name>
    <dbReference type="NCBI Taxonomy" id="1088"/>
    <lineage>
        <taxon>Bacteria</taxon>
        <taxon>Pseudomonadati</taxon>
        <taxon>Pseudomonadota</taxon>
        <taxon>Alphaproteobacteria</taxon>
        <taxon>Rhodospirillales</taxon>
        <taxon>Rhodovibrionaceae</taxon>
        <taxon>Rhodovibrio</taxon>
    </lineage>
</organism>
<proteinExistence type="predicted"/>
<protein>
    <submittedName>
        <fullName evidence="2">Penicillin-binding protein activator LpoB</fullName>
    </submittedName>
</protein>
<dbReference type="EMBL" id="NRRL01000005">
    <property type="protein sequence ID" value="MBK1667247.1"/>
    <property type="molecule type" value="Genomic_DNA"/>
</dbReference>
<evidence type="ECO:0000313" key="2">
    <source>
        <dbReference type="EMBL" id="MBK1667247.1"/>
    </source>
</evidence>
<dbReference type="Pfam" id="PF13036">
    <property type="entry name" value="LpoB"/>
    <property type="match status" value="1"/>
</dbReference>
<dbReference type="InterPro" id="IPR014094">
    <property type="entry name" value="LpoB"/>
</dbReference>
<dbReference type="PROSITE" id="PS51257">
    <property type="entry name" value="PROKAR_LIPOPROTEIN"/>
    <property type="match status" value="1"/>
</dbReference>
<evidence type="ECO:0000313" key="3">
    <source>
        <dbReference type="Proteomes" id="UP001296873"/>
    </source>
</evidence>
<accession>A0ABS1DAU9</accession>
<keyword evidence="3" id="KW-1185">Reference proteome</keyword>
<reference evidence="2 3" key="1">
    <citation type="journal article" date="2020" name="Microorganisms">
        <title>Osmotic Adaptation and Compatible Solute Biosynthesis of Phototrophic Bacteria as Revealed from Genome Analyses.</title>
        <authorList>
            <person name="Imhoff J.F."/>
            <person name="Rahn T."/>
            <person name="Kunzel S."/>
            <person name="Keller A."/>
            <person name="Neulinger S.C."/>
        </authorList>
    </citation>
    <scope>NUCLEOTIDE SEQUENCE [LARGE SCALE GENOMIC DNA]</scope>
    <source>
        <strain evidence="2 3">DSM 9895</strain>
    </source>
</reference>
<feature type="signal peptide" evidence="1">
    <location>
        <begin position="1"/>
        <end position="17"/>
    </location>
</feature>